<feature type="region of interest" description="Disordered" evidence="2">
    <location>
        <begin position="210"/>
        <end position="292"/>
    </location>
</feature>
<keyword evidence="1" id="KW-0175">Coiled coil</keyword>
<feature type="region of interest" description="Disordered" evidence="2">
    <location>
        <begin position="119"/>
        <end position="147"/>
    </location>
</feature>
<feature type="compositionally biased region" description="Low complexity" evidence="2">
    <location>
        <begin position="260"/>
        <end position="269"/>
    </location>
</feature>
<comment type="caution">
    <text evidence="3">The sequence shown here is derived from an EMBL/GenBank/DDBJ whole genome shotgun (WGS) entry which is preliminary data.</text>
</comment>
<evidence type="ECO:0000313" key="4">
    <source>
        <dbReference type="Proteomes" id="UP000728185"/>
    </source>
</evidence>
<dbReference type="Proteomes" id="UP000728185">
    <property type="component" value="Unassembled WGS sequence"/>
</dbReference>
<evidence type="ECO:0000313" key="3">
    <source>
        <dbReference type="EMBL" id="KAA0189336.1"/>
    </source>
</evidence>
<dbReference type="EMBL" id="LUCM01007817">
    <property type="protein sequence ID" value="KAA0189336.1"/>
    <property type="molecule type" value="Genomic_DNA"/>
</dbReference>
<keyword evidence="4" id="KW-1185">Reference proteome</keyword>
<feature type="compositionally biased region" description="Polar residues" evidence="2">
    <location>
        <begin position="239"/>
        <end position="254"/>
    </location>
</feature>
<dbReference type="OrthoDB" id="6244380at2759"/>
<feature type="compositionally biased region" description="Polar residues" evidence="2">
    <location>
        <begin position="63"/>
        <end position="77"/>
    </location>
</feature>
<evidence type="ECO:0000256" key="2">
    <source>
        <dbReference type="SAM" id="MobiDB-lite"/>
    </source>
</evidence>
<evidence type="ECO:0000256" key="1">
    <source>
        <dbReference type="SAM" id="Coils"/>
    </source>
</evidence>
<gene>
    <name evidence="3" type="ORF">FBUS_09949</name>
</gene>
<feature type="region of interest" description="Disordered" evidence="2">
    <location>
        <begin position="59"/>
        <end position="86"/>
    </location>
</feature>
<proteinExistence type="predicted"/>
<dbReference type="AlphaFoldDB" id="A0A8E0RP31"/>
<protein>
    <submittedName>
        <fullName evidence="3">Uncharacterized protein</fullName>
    </submittedName>
</protein>
<feature type="compositionally biased region" description="Polar residues" evidence="2">
    <location>
        <begin position="210"/>
        <end position="228"/>
    </location>
</feature>
<feature type="coiled-coil region" evidence="1">
    <location>
        <begin position="292"/>
        <end position="326"/>
    </location>
</feature>
<accession>A0A8E0RP31</accession>
<organism evidence="3 4">
    <name type="scientific">Fasciolopsis buskii</name>
    <dbReference type="NCBI Taxonomy" id="27845"/>
    <lineage>
        <taxon>Eukaryota</taxon>
        <taxon>Metazoa</taxon>
        <taxon>Spiralia</taxon>
        <taxon>Lophotrochozoa</taxon>
        <taxon>Platyhelminthes</taxon>
        <taxon>Trematoda</taxon>
        <taxon>Digenea</taxon>
        <taxon>Plagiorchiida</taxon>
        <taxon>Echinostomata</taxon>
        <taxon>Echinostomatoidea</taxon>
        <taxon>Fasciolidae</taxon>
        <taxon>Fasciolopsis</taxon>
    </lineage>
</organism>
<sequence length="326" mass="35317">MNPYSFKRFLENPGRPRHPIQLVQTGSNRIIVQGDLPDCVRNGDVGFLAASESSTLRGAVGSLQPQGSHRNLLQSSPLDDLAPTPSPALVTAVGVHSNEGQQSVSRSHTRSHMPDIHLCTSTGTRSNPALDTSLTPPTGELTESMGRINSRGLPDFLPRRFVEVEANIASVCSHRPPLAIVGQSLSLQSSSLPSLLLGVVENHIRRIPASSKSSEQLISAQANNSKSPETCADRDGLFSNGSNSILMRTNQDTEYGSHWSSQTTPSSSQADPFVDAHPVSVPGSISSPDPRFLTQQEKIEVLTVRLDEAEQELREARRLLRDQKQL</sequence>
<name>A0A8E0RP31_9TREM</name>
<feature type="compositionally biased region" description="Polar residues" evidence="2">
    <location>
        <begin position="119"/>
        <end position="136"/>
    </location>
</feature>
<reference evidence="3" key="1">
    <citation type="submission" date="2019-05" db="EMBL/GenBank/DDBJ databases">
        <title>Annotation for the trematode Fasciolopsis buski.</title>
        <authorList>
            <person name="Choi Y.-J."/>
        </authorList>
    </citation>
    <scope>NUCLEOTIDE SEQUENCE</scope>
    <source>
        <strain evidence="3">HT</strain>
        <tissue evidence="3">Whole worm</tissue>
    </source>
</reference>